<gene>
    <name evidence="1" type="ORF">HII30_02240</name>
</gene>
<keyword evidence="2" id="KW-1185">Reference proteome</keyword>
<protein>
    <submittedName>
        <fullName evidence="1">Uncharacterized protein</fullName>
    </submittedName>
</protein>
<dbReference type="RefSeq" id="WP_169503316.1">
    <property type="nucleotide sequence ID" value="NZ_JABBPN010000002.1"/>
</dbReference>
<dbReference type="EMBL" id="JABBPN010000002">
    <property type="protein sequence ID" value="NMO94607.1"/>
    <property type="molecule type" value="Genomic_DNA"/>
</dbReference>
<evidence type="ECO:0000313" key="2">
    <source>
        <dbReference type="Proteomes" id="UP000565468"/>
    </source>
</evidence>
<proteinExistence type="predicted"/>
<reference evidence="1 2" key="1">
    <citation type="submission" date="2020-04" db="EMBL/GenBank/DDBJ databases">
        <title>Paenibacillus algicola sp. nov., a novel marine bacterium producing alginate lyase.</title>
        <authorList>
            <person name="Huang H."/>
        </authorList>
    </citation>
    <scope>NUCLEOTIDE SEQUENCE [LARGE SCALE GENOMIC DNA]</scope>
    <source>
        <strain evidence="1 2">L7-75</strain>
    </source>
</reference>
<dbReference type="AlphaFoldDB" id="A0A848M175"/>
<name>A0A848M175_PAELE</name>
<evidence type="ECO:0000313" key="1">
    <source>
        <dbReference type="EMBL" id="NMO94607.1"/>
    </source>
</evidence>
<accession>A0A848M175</accession>
<dbReference type="Proteomes" id="UP000565468">
    <property type="component" value="Unassembled WGS sequence"/>
</dbReference>
<comment type="caution">
    <text evidence="1">The sequence shown here is derived from an EMBL/GenBank/DDBJ whole genome shotgun (WGS) entry which is preliminary data.</text>
</comment>
<organism evidence="1 2">
    <name type="scientific">Paenibacillus lemnae</name>
    <dbReference type="NCBI Taxonomy" id="1330551"/>
    <lineage>
        <taxon>Bacteria</taxon>
        <taxon>Bacillati</taxon>
        <taxon>Bacillota</taxon>
        <taxon>Bacilli</taxon>
        <taxon>Bacillales</taxon>
        <taxon>Paenibacillaceae</taxon>
        <taxon>Paenibacillus</taxon>
    </lineage>
</organism>
<dbReference type="InterPro" id="IPR058600">
    <property type="entry name" value="YhjD-like"/>
</dbReference>
<sequence>MKTSPLQTEEELLLVKACAVLPVLLDSLEQDLRSMQAAGVNSLYIERLKDLQKSIITRLTQLKKNSRARSIIIMETRRKEHSLQIIYQCRGYQHQMELQWDFVKADMERRLAGALHLNLE</sequence>
<dbReference type="Pfam" id="PF26325">
    <property type="entry name" value="YhjD"/>
    <property type="match status" value="1"/>
</dbReference>